<keyword evidence="6" id="KW-0418">Kinase</keyword>
<dbReference type="RefSeq" id="WP_207969260.1">
    <property type="nucleotide sequence ID" value="NZ_JAGBKN010000005.1"/>
</dbReference>
<dbReference type="InterPro" id="IPR011009">
    <property type="entry name" value="Kinase-like_dom_sf"/>
</dbReference>
<evidence type="ECO:0000256" key="3">
    <source>
        <dbReference type="ARBA" id="ARBA00022741"/>
    </source>
</evidence>
<comment type="similarity">
    <text evidence="1">Belongs to the protein kinase superfamily. ADCK protein kinase family.</text>
</comment>
<keyword evidence="4" id="KW-0067">ATP-binding</keyword>
<protein>
    <submittedName>
        <fullName evidence="6">AarF/ABC1/UbiB kinase family protein</fullName>
    </submittedName>
</protein>
<dbReference type="InterPro" id="IPR034646">
    <property type="entry name" value="ADCK3_dom"/>
</dbReference>
<dbReference type="EMBL" id="JAGBKN010000005">
    <property type="protein sequence ID" value="MBO1516440.1"/>
    <property type="molecule type" value="Genomic_DNA"/>
</dbReference>
<dbReference type="InterPro" id="IPR051409">
    <property type="entry name" value="Atypical_kinase_ADCK"/>
</dbReference>
<evidence type="ECO:0000313" key="7">
    <source>
        <dbReference type="Proteomes" id="UP000664161"/>
    </source>
</evidence>
<dbReference type="Pfam" id="PF03109">
    <property type="entry name" value="ABC1"/>
    <property type="match status" value="1"/>
</dbReference>
<evidence type="ECO:0000256" key="4">
    <source>
        <dbReference type="ARBA" id="ARBA00022840"/>
    </source>
</evidence>
<keyword evidence="3" id="KW-0547">Nucleotide-binding</keyword>
<evidence type="ECO:0000256" key="2">
    <source>
        <dbReference type="ARBA" id="ARBA00022679"/>
    </source>
</evidence>
<dbReference type="GO" id="GO:0006744">
    <property type="term" value="P:ubiquinone biosynthetic process"/>
    <property type="evidence" value="ECO:0007669"/>
    <property type="project" value="TreeGrafter"/>
</dbReference>
<dbReference type="GO" id="GO:0016301">
    <property type="term" value="F:kinase activity"/>
    <property type="evidence" value="ECO:0007669"/>
    <property type="project" value="UniProtKB-KW"/>
</dbReference>
<accession>A0AAW4INC6</accession>
<dbReference type="Proteomes" id="UP000664161">
    <property type="component" value="Unassembled WGS sequence"/>
</dbReference>
<dbReference type="CDD" id="cd13970">
    <property type="entry name" value="ABC1_ADCK3"/>
    <property type="match status" value="1"/>
</dbReference>
<reference evidence="6 7" key="1">
    <citation type="submission" date="2021-03" db="EMBL/GenBank/DDBJ databases">
        <authorList>
            <person name="Shang D.-D."/>
            <person name="Du Z.-J."/>
            <person name="Chen G.-J."/>
        </authorList>
    </citation>
    <scope>NUCLEOTIDE SEQUENCE [LARGE SCALE GENOMIC DNA]</scope>
    <source>
        <strain evidence="6 7">F2608</strain>
    </source>
</reference>
<feature type="domain" description="ABC1 atypical kinase-like" evidence="5">
    <location>
        <begin position="88"/>
        <end position="328"/>
    </location>
</feature>
<dbReference type="PANTHER" id="PTHR43851:SF3">
    <property type="entry name" value="COENZYME Q8"/>
    <property type="match status" value="1"/>
</dbReference>
<gene>
    <name evidence="6" type="ORF">J3491_03710</name>
</gene>
<dbReference type="SUPFAM" id="SSF56112">
    <property type="entry name" value="Protein kinase-like (PK-like)"/>
    <property type="match status" value="1"/>
</dbReference>
<dbReference type="AlphaFoldDB" id="A0AAW4INC6"/>
<evidence type="ECO:0000259" key="5">
    <source>
        <dbReference type="Pfam" id="PF03109"/>
    </source>
</evidence>
<keyword evidence="7" id="KW-1185">Reference proteome</keyword>
<sequence length="433" mass="48706">MAKTSGKRFMKLAGMTASIAGKAAKNSFKHLSSDEEKRLQARSELMQDVGIQIAETLGEMKGAVMKVGQIASQYKDVFPPEVATALEKLQKDAPPMPYTQIRAQIERELKAPVAELFSEFEETPFAAASIGQVHKAVLPSGQRVVVKVQYPNVDENCDSDLKQVRMALKIAGVLNMSKQLQEQLFHEIRQSLHDELDYIKEAHNLRVFGAFHAEDTGIIIPKVISSHSTKRILTLTEEMGETLSVAATWDNDIKQKIAKRLFHFTAGQLFELYRMHCDPHPGNFAFRENGSVIAYDFGGIRSYSDSEVQLFKRFAQHAIKGDVTALEQDLIALDIRRDDDKHIPGEFYAKWLSIGLKPLSISPYHKGAFDFGNSQVHHEVITQMRTSLKYFGQFQPSAMTMMLDRTVSGQYWNLVNLGVIIDLSPLVDDYIKL</sequence>
<evidence type="ECO:0000313" key="6">
    <source>
        <dbReference type="EMBL" id="MBO1516440.1"/>
    </source>
</evidence>
<evidence type="ECO:0000256" key="1">
    <source>
        <dbReference type="ARBA" id="ARBA00009670"/>
    </source>
</evidence>
<proteinExistence type="inferred from homology"/>
<dbReference type="GO" id="GO:0005524">
    <property type="term" value="F:ATP binding"/>
    <property type="evidence" value="ECO:0007669"/>
    <property type="project" value="UniProtKB-KW"/>
</dbReference>
<organism evidence="6 7">
    <name type="scientific">Psychrobacter halodurans</name>
    <dbReference type="NCBI Taxonomy" id="2818439"/>
    <lineage>
        <taxon>Bacteria</taxon>
        <taxon>Pseudomonadati</taxon>
        <taxon>Pseudomonadota</taxon>
        <taxon>Gammaproteobacteria</taxon>
        <taxon>Moraxellales</taxon>
        <taxon>Moraxellaceae</taxon>
        <taxon>Psychrobacter</taxon>
    </lineage>
</organism>
<dbReference type="PANTHER" id="PTHR43851">
    <property type="match status" value="1"/>
</dbReference>
<keyword evidence="2" id="KW-0808">Transferase</keyword>
<name>A0AAW4INC6_9GAMM</name>
<comment type="caution">
    <text evidence="6">The sequence shown here is derived from an EMBL/GenBank/DDBJ whole genome shotgun (WGS) entry which is preliminary data.</text>
</comment>
<dbReference type="InterPro" id="IPR004147">
    <property type="entry name" value="ABC1_dom"/>
</dbReference>